<evidence type="ECO:0000256" key="8">
    <source>
        <dbReference type="ARBA" id="ARBA00023077"/>
    </source>
</evidence>
<dbReference type="Gene3D" id="2.40.170.20">
    <property type="entry name" value="TonB-dependent receptor, beta-barrel domain"/>
    <property type="match status" value="1"/>
</dbReference>
<keyword evidence="6" id="KW-0408">Iron</keyword>
<evidence type="ECO:0000256" key="4">
    <source>
        <dbReference type="ARBA" id="ARBA00022496"/>
    </source>
</evidence>
<evidence type="ECO:0000256" key="13">
    <source>
        <dbReference type="SAM" id="MobiDB-lite"/>
    </source>
</evidence>
<evidence type="ECO:0000256" key="12">
    <source>
        <dbReference type="RuleBase" id="RU003357"/>
    </source>
</evidence>
<evidence type="ECO:0000256" key="10">
    <source>
        <dbReference type="ARBA" id="ARBA00023237"/>
    </source>
</evidence>
<evidence type="ECO:0000256" key="3">
    <source>
        <dbReference type="ARBA" id="ARBA00022452"/>
    </source>
</evidence>
<evidence type="ECO:0000256" key="11">
    <source>
        <dbReference type="PROSITE-ProRule" id="PRU01360"/>
    </source>
</evidence>
<keyword evidence="4" id="KW-0410">Iron transport</keyword>
<dbReference type="PROSITE" id="PS52016">
    <property type="entry name" value="TONB_DEPENDENT_REC_3"/>
    <property type="match status" value="1"/>
</dbReference>
<evidence type="ECO:0000259" key="15">
    <source>
        <dbReference type="Pfam" id="PF00593"/>
    </source>
</evidence>
<evidence type="ECO:0000256" key="6">
    <source>
        <dbReference type="ARBA" id="ARBA00023004"/>
    </source>
</evidence>
<dbReference type="InterPro" id="IPR036942">
    <property type="entry name" value="Beta-barrel_TonB_sf"/>
</dbReference>
<dbReference type="EMBL" id="PKLZ01000007">
    <property type="protein sequence ID" value="PLW82810.1"/>
    <property type="molecule type" value="Genomic_DNA"/>
</dbReference>
<evidence type="ECO:0000313" key="18">
    <source>
        <dbReference type="Proteomes" id="UP000234845"/>
    </source>
</evidence>
<dbReference type="Proteomes" id="UP000234845">
    <property type="component" value="Unassembled WGS sequence"/>
</dbReference>
<dbReference type="AlphaFoldDB" id="A0A2N5Y340"/>
<keyword evidence="8 12" id="KW-0798">TonB box</keyword>
<evidence type="ECO:0000256" key="9">
    <source>
        <dbReference type="ARBA" id="ARBA00023136"/>
    </source>
</evidence>
<evidence type="ECO:0000256" key="2">
    <source>
        <dbReference type="ARBA" id="ARBA00022448"/>
    </source>
</evidence>
<dbReference type="InterPro" id="IPR000531">
    <property type="entry name" value="Beta-barrel_TonB"/>
</dbReference>
<protein>
    <submittedName>
        <fullName evidence="17">TonB-dependent receptor</fullName>
    </submittedName>
</protein>
<dbReference type="InterPro" id="IPR012910">
    <property type="entry name" value="Plug_dom"/>
</dbReference>
<evidence type="ECO:0000259" key="16">
    <source>
        <dbReference type="Pfam" id="PF07715"/>
    </source>
</evidence>
<sequence>MISTKKSQTLQKRPLAAGIAALLGSVMATTMVAGTQAQEVRRGTSALLEEVVVTARKREEGSQDVPLAISALGADQIDALKIRDLTNIAVRLPNVALDDVGTARGTANFSIRGLGVNSSIPGIDPTVGVIVDGVYIGLNSGILFDTFDLESIEVLRGPQGTLFGRNVTGGAVLLNSKKPGEELEASIRAAIDQGPEGGASRYIMGSVGGPVTDWMGARLTAYHNDDDGFIENQFDGEDVGAIRQTMFRPVVVLTPTDALEVTLRYEYSEVSGDGPIAQSHTNGSGVPGTPANFDRESFGASIDEPGSQDNETNAFTAQADWDVGFGDGTVTNIFGWRDYSATGVGDIDAQPRWVFHAPSWLEYEQVSNELRYNGLFADRYNVTTGVFFFDSEINYHERRDMVGFLTGGVKPFARFDGGGNLNTETWGVFASLDYDLTDRLTLTVGARYSEEDKDTEIASLSRNISTDFPAAVPLPSVTLDEACNNVLRSDCNFDFVDEDTWYSFSPKVGFTYTLNDDSMVYGHYSEGTRSGGYNMRNTSFNPADTPGPFDQETAETIEFGYKSSFGGRGILNAAIFYNQVDDMQREINLPGPIGVIQLVRNTAEATIFGVEVDATYPLTDNLVLLASVGALDASYDKVLVDLNGDGVIDGEDKDLDLPRAADLTYTVGLNHDLELGSWGYMASRISYSYRDDSAYTDNNLGVLNEQKRIDGGLDFYSNDGHWVFSLYGRNLLDEVLHGNDTQLPNDIFGVPLGGTFAPLSKGRRIGLEVTYNL</sequence>
<keyword evidence="2 11" id="KW-0813">Transport</keyword>
<feature type="chain" id="PRO_5014710927" evidence="14">
    <location>
        <begin position="29"/>
        <end position="773"/>
    </location>
</feature>
<dbReference type="GO" id="GO:0006826">
    <property type="term" value="P:iron ion transport"/>
    <property type="evidence" value="ECO:0007669"/>
    <property type="project" value="UniProtKB-KW"/>
</dbReference>
<comment type="caution">
    <text evidence="17">The sequence shown here is derived from an EMBL/GenBank/DDBJ whole genome shotgun (WGS) entry which is preliminary data.</text>
</comment>
<dbReference type="RefSeq" id="WP_101521276.1">
    <property type="nucleotide sequence ID" value="NZ_PKLZ01000007.1"/>
</dbReference>
<keyword evidence="18" id="KW-1185">Reference proteome</keyword>
<dbReference type="PANTHER" id="PTHR32552">
    <property type="entry name" value="FERRICHROME IRON RECEPTOR-RELATED"/>
    <property type="match status" value="1"/>
</dbReference>
<keyword evidence="5 11" id="KW-0812">Transmembrane</keyword>
<dbReference type="GO" id="GO:0009279">
    <property type="term" value="C:cell outer membrane"/>
    <property type="evidence" value="ECO:0007669"/>
    <property type="project" value="UniProtKB-SubCell"/>
</dbReference>
<keyword evidence="3 11" id="KW-1134">Transmembrane beta strand</keyword>
<proteinExistence type="inferred from homology"/>
<feature type="domain" description="TonB-dependent receptor-like beta-barrel" evidence="15">
    <location>
        <begin position="256"/>
        <end position="728"/>
    </location>
</feature>
<keyword evidence="7" id="KW-0406">Ion transport</keyword>
<dbReference type="Pfam" id="PF00593">
    <property type="entry name" value="TonB_dep_Rec_b-barrel"/>
    <property type="match status" value="1"/>
</dbReference>
<organism evidence="17 18">
    <name type="scientific">Kineobactrum sediminis</name>
    <dbReference type="NCBI Taxonomy" id="1905677"/>
    <lineage>
        <taxon>Bacteria</taxon>
        <taxon>Pseudomonadati</taxon>
        <taxon>Pseudomonadota</taxon>
        <taxon>Gammaproteobacteria</taxon>
        <taxon>Cellvibrionales</taxon>
        <taxon>Halieaceae</taxon>
        <taxon>Kineobactrum</taxon>
    </lineage>
</organism>
<accession>A0A2N5Y340</accession>
<gene>
    <name evidence="17" type="ORF">CWI75_09590</name>
</gene>
<comment type="subcellular location">
    <subcellularLocation>
        <location evidence="1 11">Cell outer membrane</location>
        <topology evidence="1 11">Multi-pass membrane protein</topology>
    </subcellularLocation>
</comment>
<evidence type="ECO:0000256" key="5">
    <source>
        <dbReference type="ARBA" id="ARBA00022692"/>
    </source>
</evidence>
<reference evidence="18" key="1">
    <citation type="submission" date="2017-11" db="EMBL/GenBank/DDBJ databases">
        <title>The draft genome sequence of Chromatocurvus sp. F02.</title>
        <authorList>
            <person name="Du Z.-J."/>
            <person name="Chang Y.-Q."/>
        </authorList>
    </citation>
    <scope>NUCLEOTIDE SEQUENCE [LARGE SCALE GENOMIC DNA]</scope>
    <source>
        <strain evidence="18">F02</strain>
    </source>
</reference>
<dbReference type="PANTHER" id="PTHR32552:SF81">
    <property type="entry name" value="TONB-DEPENDENT OUTER MEMBRANE RECEPTOR"/>
    <property type="match status" value="1"/>
</dbReference>
<name>A0A2N5Y340_9GAMM</name>
<evidence type="ECO:0000313" key="17">
    <source>
        <dbReference type="EMBL" id="PLW82810.1"/>
    </source>
</evidence>
<keyword evidence="9 11" id="KW-0472">Membrane</keyword>
<comment type="similarity">
    <text evidence="11 12">Belongs to the TonB-dependent receptor family.</text>
</comment>
<dbReference type="InterPro" id="IPR039426">
    <property type="entry name" value="TonB-dep_rcpt-like"/>
</dbReference>
<feature type="signal peptide" evidence="14">
    <location>
        <begin position="1"/>
        <end position="28"/>
    </location>
</feature>
<evidence type="ECO:0000256" key="1">
    <source>
        <dbReference type="ARBA" id="ARBA00004571"/>
    </source>
</evidence>
<evidence type="ECO:0000256" key="7">
    <source>
        <dbReference type="ARBA" id="ARBA00023065"/>
    </source>
</evidence>
<dbReference type="OrthoDB" id="7051185at2"/>
<keyword evidence="14" id="KW-0732">Signal</keyword>
<evidence type="ECO:0000256" key="14">
    <source>
        <dbReference type="SAM" id="SignalP"/>
    </source>
</evidence>
<dbReference type="Pfam" id="PF07715">
    <property type="entry name" value="Plug"/>
    <property type="match status" value="1"/>
</dbReference>
<dbReference type="SUPFAM" id="SSF56935">
    <property type="entry name" value="Porins"/>
    <property type="match status" value="1"/>
</dbReference>
<keyword evidence="10 11" id="KW-0998">Cell outer membrane</keyword>
<feature type="region of interest" description="Disordered" evidence="13">
    <location>
        <begin position="272"/>
        <end position="312"/>
    </location>
</feature>
<feature type="domain" description="TonB-dependent receptor plug" evidence="16">
    <location>
        <begin position="63"/>
        <end position="171"/>
    </location>
</feature>
<keyword evidence="17" id="KW-0675">Receptor</keyword>